<dbReference type="GO" id="GO:0003723">
    <property type="term" value="F:RNA binding"/>
    <property type="evidence" value="ECO:0007669"/>
    <property type="project" value="TreeGrafter"/>
</dbReference>
<dbReference type="EMBL" id="MN739481">
    <property type="protein sequence ID" value="QHT07449.1"/>
    <property type="molecule type" value="Genomic_DNA"/>
</dbReference>
<comment type="similarity">
    <text evidence="1">Belongs to the 5'-3' exonuclease family.</text>
</comment>
<sequence>MGIPFYFASLIRNHAGITHVVHEVFDVDFLGIDFNCLIHRYLDAKDPVNSVVKALEHILKHTCRAKKIYIAFDGLVPYGKIVQQRYRRFCIKELDDSFDRNQISPNTPYMKSLEQAIKTKFPEIVVSPTQEAGEGEHKIFQEMKRNPDLMSACIYGLDADLILLSMFNEKLAQNFTLLRESGEFNDPSLKQAEFSLLDIKKLVTLLPMDIEQFIVITVLCFGNDFMPNLGIFSLREDGYGRALEYYTKSGKPDMTTEEGRAIFLDYSASKELEVLKERVKLRKQPFERAVVGRGLDNITTKYGLHILDGVVDMEPVVDAFWKTFDWSMKYFKTNEVPNWNWVYPYPDAPLVQNIVEFYETKIDNAELNYTVTKQLQFILPSESLRKVKGRVMYHNEHYSDSREPWMKRYSWEMKPRISLPWNPTYALTSVSPLQTQPLPGQHSQ</sequence>
<feature type="domain" description="Xrn1 N-terminal" evidence="2">
    <location>
        <begin position="95"/>
        <end position="180"/>
    </location>
</feature>
<proteinExistence type="inferred from homology"/>
<dbReference type="PANTHER" id="PTHR12341:SF7">
    <property type="entry name" value="5'-3' EXORIBONUCLEASE 1"/>
    <property type="match status" value="1"/>
</dbReference>
<evidence type="ECO:0000259" key="2">
    <source>
        <dbReference type="Pfam" id="PF03159"/>
    </source>
</evidence>
<dbReference type="GO" id="GO:0005634">
    <property type="term" value="C:nucleus"/>
    <property type="evidence" value="ECO:0007669"/>
    <property type="project" value="TreeGrafter"/>
</dbReference>
<dbReference type="AlphaFoldDB" id="A0A6C0CUS3"/>
<protein>
    <recommendedName>
        <fullName evidence="2">Xrn1 N-terminal domain-containing protein</fullName>
    </recommendedName>
</protein>
<dbReference type="GO" id="GO:0004534">
    <property type="term" value="F:5'-3' RNA exonuclease activity"/>
    <property type="evidence" value="ECO:0007669"/>
    <property type="project" value="TreeGrafter"/>
</dbReference>
<feature type="domain" description="Xrn1 N-terminal" evidence="2">
    <location>
        <begin position="1"/>
        <end position="91"/>
    </location>
</feature>
<accession>A0A6C0CUS3</accession>
<organism evidence="3">
    <name type="scientific">viral metagenome</name>
    <dbReference type="NCBI Taxonomy" id="1070528"/>
    <lineage>
        <taxon>unclassified sequences</taxon>
        <taxon>metagenomes</taxon>
        <taxon>organismal metagenomes</taxon>
    </lineage>
</organism>
<dbReference type="InterPro" id="IPR004859">
    <property type="entry name" value="Xrn1_N"/>
</dbReference>
<reference evidence="3" key="1">
    <citation type="journal article" date="2020" name="Nature">
        <title>Giant virus diversity and host interactions through global metagenomics.</title>
        <authorList>
            <person name="Schulz F."/>
            <person name="Roux S."/>
            <person name="Paez-Espino D."/>
            <person name="Jungbluth S."/>
            <person name="Walsh D.A."/>
            <person name="Denef V.J."/>
            <person name="McMahon K.D."/>
            <person name="Konstantinidis K.T."/>
            <person name="Eloe-Fadrosh E.A."/>
            <person name="Kyrpides N.C."/>
            <person name="Woyke T."/>
        </authorList>
    </citation>
    <scope>NUCLEOTIDE SEQUENCE</scope>
    <source>
        <strain evidence="3">GVMAG-M-3300021963-12</strain>
    </source>
</reference>
<dbReference type="Gene3D" id="3.40.50.12390">
    <property type="match status" value="1"/>
</dbReference>
<dbReference type="Pfam" id="PF03159">
    <property type="entry name" value="XRN_N"/>
    <property type="match status" value="2"/>
</dbReference>
<evidence type="ECO:0000313" key="3">
    <source>
        <dbReference type="EMBL" id="QHT07449.1"/>
    </source>
</evidence>
<evidence type="ECO:0000256" key="1">
    <source>
        <dbReference type="ARBA" id="ARBA00038299"/>
    </source>
</evidence>
<dbReference type="GO" id="GO:0000956">
    <property type="term" value="P:nuclear-transcribed mRNA catabolic process"/>
    <property type="evidence" value="ECO:0007669"/>
    <property type="project" value="TreeGrafter"/>
</dbReference>
<dbReference type="PANTHER" id="PTHR12341">
    <property type="entry name" value="5'-&gt;3' EXORIBONUCLEASE"/>
    <property type="match status" value="1"/>
</dbReference>
<dbReference type="InterPro" id="IPR027073">
    <property type="entry name" value="5_3_exoribonuclease"/>
</dbReference>
<name>A0A6C0CUS3_9ZZZZ</name>